<feature type="transmembrane region" description="Helical" evidence="2">
    <location>
        <begin position="149"/>
        <end position="169"/>
    </location>
</feature>
<keyword evidence="2" id="KW-0472">Membrane</keyword>
<feature type="signal peptide" evidence="3">
    <location>
        <begin position="1"/>
        <end position="35"/>
    </location>
</feature>
<keyword evidence="3" id="KW-0732">Signal</keyword>
<feature type="transmembrane region" description="Helical" evidence="2">
    <location>
        <begin position="176"/>
        <end position="197"/>
    </location>
</feature>
<sequence>MGNSPRGRRTAPLIIVRVLVLCALAFLLSGGTAQADGVSSGADVQVAQTLGTRDLTIVLRRMDIAPGPLHVDVLTHAGSAPGTLKLRASTAGTTFSETTVQLGERPGAYSALLRVGQPGPWELGLDDGTDTGSIPFIVPARVIPPWEKATFGGFVAAGVFLVLGLVIAMHVKRPQLALIPAGGMVAALAVAITGAMLSASTPPPPAPGAALDPTIDNIQDPYANAQLSTVDFSRPPVNLAVHSPGARAGGLAEVRIALADGATGRPVDDLLVHDNALIHLVVISPTGRLWHLHPVRVGPGDYRVKFTPPESGTYAVAAELARRGGGVQLARTTMGVAAGPESPAEPVPAGAGPRVVGGDPVDIDIKPGTPTTITARFARADLQPWLGMLGHLIVVGPITGDGRVGADAAAAPTWAHVHSMIPQSPGMPGKPDETVAAYGPAVPFTYTFAAPGKYRIWLQAERDYTVLTVPMQLEIPPGGAPQ</sequence>
<organism evidence="4 5">
    <name type="scientific">Amycolatopsis orientalis</name>
    <name type="common">Nocardia orientalis</name>
    <dbReference type="NCBI Taxonomy" id="31958"/>
    <lineage>
        <taxon>Bacteria</taxon>
        <taxon>Bacillati</taxon>
        <taxon>Actinomycetota</taxon>
        <taxon>Actinomycetes</taxon>
        <taxon>Pseudonocardiales</taxon>
        <taxon>Pseudonocardiaceae</taxon>
        <taxon>Amycolatopsis</taxon>
    </lineage>
</organism>
<evidence type="ECO:0000313" key="5">
    <source>
        <dbReference type="Proteomes" id="UP000093695"/>
    </source>
</evidence>
<feature type="compositionally biased region" description="Low complexity" evidence="1">
    <location>
        <begin position="337"/>
        <end position="360"/>
    </location>
</feature>
<dbReference type="STRING" id="31958.SD37_39135"/>
<dbReference type="eggNOG" id="COG2217">
    <property type="taxonomic scope" value="Bacteria"/>
</dbReference>
<keyword evidence="2" id="KW-1133">Transmembrane helix</keyword>
<evidence type="ECO:0008006" key="6">
    <source>
        <dbReference type="Google" id="ProtNLM"/>
    </source>
</evidence>
<keyword evidence="2" id="KW-0812">Transmembrane</keyword>
<evidence type="ECO:0000313" key="4">
    <source>
        <dbReference type="EMBL" id="ANN21013.1"/>
    </source>
</evidence>
<name>A0A193C9I4_AMYOR</name>
<feature type="chain" id="PRO_5008256609" description="Secreted protein" evidence="3">
    <location>
        <begin position="36"/>
        <end position="482"/>
    </location>
</feature>
<dbReference type="EMBL" id="CP016174">
    <property type="protein sequence ID" value="ANN21013.1"/>
    <property type="molecule type" value="Genomic_DNA"/>
</dbReference>
<evidence type="ECO:0000256" key="3">
    <source>
        <dbReference type="SAM" id="SignalP"/>
    </source>
</evidence>
<evidence type="ECO:0000256" key="2">
    <source>
        <dbReference type="SAM" id="Phobius"/>
    </source>
</evidence>
<gene>
    <name evidence="4" type="ORF">SD37_39135</name>
</gene>
<dbReference type="RefSeq" id="WP_044855133.1">
    <property type="nucleotide sequence ID" value="NZ_CP016174.1"/>
</dbReference>
<protein>
    <recommendedName>
        <fullName evidence="6">Secreted protein</fullName>
    </recommendedName>
</protein>
<dbReference type="Proteomes" id="UP000093695">
    <property type="component" value="Chromosome"/>
</dbReference>
<keyword evidence="5" id="KW-1185">Reference proteome</keyword>
<accession>A0A193C9I4</accession>
<reference evidence="4 5" key="1">
    <citation type="journal article" date="2015" name="Genome Announc.">
        <title>Draft Genome Sequence of Norvancomycin-Producing Strain Amycolatopsis orientalis CPCC200066.</title>
        <authorList>
            <person name="Lei X."/>
            <person name="Yuan F."/>
            <person name="Shi Y."/>
            <person name="Li X."/>
            <person name="Wang L."/>
            <person name="Hong B."/>
        </authorList>
    </citation>
    <scope>NUCLEOTIDE SEQUENCE [LARGE SCALE GENOMIC DNA]</scope>
    <source>
        <strain evidence="4 5">B-37</strain>
    </source>
</reference>
<dbReference type="KEGG" id="aori:SD37_39135"/>
<proteinExistence type="predicted"/>
<dbReference type="AlphaFoldDB" id="A0A193C9I4"/>
<feature type="region of interest" description="Disordered" evidence="1">
    <location>
        <begin position="337"/>
        <end position="361"/>
    </location>
</feature>
<evidence type="ECO:0000256" key="1">
    <source>
        <dbReference type="SAM" id="MobiDB-lite"/>
    </source>
</evidence>